<evidence type="ECO:0000313" key="2">
    <source>
        <dbReference type="EMBL" id="CAI8960699.1"/>
    </source>
</evidence>
<evidence type="ECO:0000313" key="3">
    <source>
        <dbReference type="Proteomes" id="UP001162030"/>
    </source>
</evidence>
<keyword evidence="1" id="KW-0472">Membrane</keyword>
<feature type="transmembrane region" description="Helical" evidence="1">
    <location>
        <begin position="31"/>
        <end position="49"/>
    </location>
</feature>
<evidence type="ECO:0000256" key="1">
    <source>
        <dbReference type="SAM" id="Phobius"/>
    </source>
</evidence>
<dbReference type="Proteomes" id="UP001162030">
    <property type="component" value="Chromosome"/>
</dbReference>
<name>A0ABM9I8J3_9GAMM</name>
<keyword evidence="3" id="KW-1185">Reference proteome</keyword>
<keyword evidence="1" id="KW-0812">Transmembrane</keyword>
<reference evidence="2 3" key="1">
    <citation type="submission" date="2023-03" db="EMBL/GenBank/DDBJ databases">
        <authorList>
            <person name="Pearce D."/>
        </authorList>
    </citation>
    <scope>NUCLEOTIDE SEQUENCE [LARGE SCALE GENOMIC DNA]</scope>
    <source>
        <strain evidence="2">Msz</strain>
    </source>
</reference>
<protein>
    <submittedName>
        <fullName evidence="2">Uncharacterized protein</fullName>
    </submittedName>
</protein>
<keyword evidence="1" id="KW-1133">Transmembrane helix</keyword>
<dbReference type="EMBL" id="OX458333">
    <property type="protein sequence ID" value="CAI8960699.1"/>
    <property type="molecule type" value="Genomic_DNA"/>
</dbReference>
<dbReference type="RefSeq" id="WP_036268112.1">
    <property type="nucleotide sequence ID" value="NZ_OX458333.1"/>
</dbReference>
<proteinExistence type="predicted"/>
<sequence>MPLFISILLTLGIVYWYYRTAERMGLKSLHWGVAGAIAYQVPAWAWMLLVSKPYLSSLRGVAKTGMSSFLIGHSWILVGALCALAVYKFFLLKANVRASSGEQF</sequence>
<gene>
    <name evidence="2" type="ORF">MSZNOR_4653</name>
</gene>
<accession>A0ABM9I8J3</accession>
<feature type="transmembrane region" description="Helical" evidence="1">
    <location>
        <begin position="70"/>
        <end position="90"/>
    </location>
</feature>
<organism evidence="2 3">
    <name type="scientific">Methylocaldum szegediense</name>
    <dbReference type="NCBI Taxonomy" id="73780"/>
    <lineage>
        <taxon>Bacteria</taxon>
        <taxon>Pseudomonadati</taxon>
        <taxon>Pseudomonadota</taxon>
        <taxon>Gammaproteobacteria</taxon>
        <taxon>Methylococcales</taxon>
        <taxon>Methylococcaceae</taxon>
        <taxon>Methylocaldum</taxon>
    </lineage>
</organism>